<dbReference type="AlphaFoldDB" id="A8Z5R0"/>
<protein>
    <submittedName>
        <fullName evidence="10">ATP synthase F1, gamma subunit</fullName>
    </submittedName>
</protein>
<sequence>MYNLKEIIGRVKTVSSIVKITNAMKMVSSVKLKKYQDKIYKCKIYKKKIEEIFRLLLINNNNYKHYPYKTYNKKKPILLIVITSNRGLCGYFNNLLLKKTDQLIESFLCKKQIYILSIGKIGKDFLSKKYPIYLYNSDLIENINEINLSNIVDDIYKNFLNGYFSNIKIIYNSYNCNKLISIKQILPFKIEKIENNKNNKNNYIFEPSEEEILKYLFPEIIKINIYKSILESITSEHLSRMIAMHKAKDNGIKINNELLFIYNKLRKENITKEILEIVGVGGKNQ</sequence>
<dbReference type="CDD" id="cd12151">
    <property type="entry name" value="F1-ATPase_gamma"/>
    <property type="match status" value="1"/>
</dbReference>
<dbReference type="PANTHER" id="PTHR11693">
    <property type="entry name" value="ATP SYNTHASE GAMMA CHAIN"/>
    <property type="match status" value="1"/>
</dbReference>
<gene>
    <name evidence="10" type="primary">atpG</name>
    <name evidence="10" type="ordered locus">SMGWSS_031</name>
</gene>
<evidence type="ECO:0000256" key="7">
    <source>
        <dbReference type="ARBA" id="ARBA00023136"/>
    </source>
</evidence>
<dbReference type="EMBL" id="CP000770">
    <property type="protein sequence ID" value="ABS30460.1"/>
    <property type="molecule type" value="Genomic_DNA"/>
</dbReference>
<name>A8Z5R0_KARMG</name>
<keyword evidence="6" id="KW-0406">Ion transport</keyword>
<organism evidence="10 11">
    <name type="scientific">Karelsulcia muelleri (strain GWSS)</name>
    <name type="common">Sulcia muelleri</name>
    <dbReference type="NCBI Taxonomy" id="444179"/>
    <lineage>
        <taxon>Bacteria</taxon>
        <taxon>Pseudomonadati</taxon>
        <taxon>Bacteroidota</taxon>
        <taxon>Flavobacteriia</taxon>
        <taxon>Flavobacteriales</taxon>
        <taxon>Candidatus Karelsulcia</taxon>
    </lineage>
</organism>
<dbReference type="KEGG" id="smg:SMGWSS_031"/>
<evidence type="ECO:0000256" key="9">
    <source>
        <dbReference type="ARBA" id="ARBA00023310"/>
    </source>
</evidence>
<evidence type="ECO:0000256" key="4">
    <source>
        <dbReference type="ARBA" id="ARBA00022448"/>
    </source>
</evidence>
<evidence type="ECO:0000313" key="10">
    <source>
        <dbReference type="EMBL" id="ABS30460.1"/>
    </source>
</evidence>
<comment type="subcellular location">
    <subcellularLocation>
        <location evidence="2">Membrane</location>
        <topology evidence="2">Peripheral membrane protein</topology>
    </subcellularLocation>
</comment>
<accession>A8Z5R0</accession>
<dbReference type="Gene3D" id="3.40.1380.10">
    <property type="match status" value="1"/>
</dbReference>
<dbReference type="GO" id="GO:0045259">
    <property type="term" value="C:proton-transporting ATP synthase complex"/>
    <property type="evidence" value="ECO:0007669"/>
    <property type="project" value="UniProtKB-KW"/>
</dbReference>
<dbReference type="PRINTS" id="PR00126">
    <property type="entry name" value="ATPASEGAMMA"/>
</dbReference>
<evidence type="ECO:0000256" key="3">
    <source>
        <dbReference type="ARBA" id="ARBA00007681"/>
    </source>
</evidence>
<keyword evidence="9" id="KW-0066">ATP synthesis</keyword>
<evidence type="ECO:0000256" key="2">
    <source>
        <dbReference type="ARBA" id="ARBA00004170"/>
    </source>
</evidence>
<keyword evidence="4" id="KW-0813">Transport</keyword>
<comment type="function">
    <text evidence="1">Produces ATP from ADP in the presence of a proton gradient across the membrane. The gamma chain is believed to be important in regulating ATPase activity and the flow of protons through the CF(0) complex.</text>
</comment>
<keyword evidence="8" id="KW-0139">CF(1)</keyword>
<evidence type="ECO:0000256" key="6">
    <source>
        <dbReference type="ARBA" id="ARBA00023065"/>
    </source>
</evidence>
<dbReference type="STRING" id="444179.SMGWSS_031"/>
<keyword evidence="5" id="KW-0375">Hydrogen ion transport</keyword>
<evidence type="ECO:0000313" key="11">
    <source>
        <dbReference type="Proteomes" id="UP000000781"/>
    </source>
</evidence>
<dbReference type="HOGENOM" id="CLU_050669_0_1_10"/>
<keyword evidence="7" id="KW-0472">Membrane</keyword>
<evidence type="ECO:0000256" key="1">
    <source>
        <dbReference type="ARBA" id="ARBA00003456"/>
    </source>
</evidence>
<dbReference type="InterPro" id="IPR000131">
    <property type="entry name" value="ATP_synth_F1_gsu"/>
</dbReference>
<reference evidence="10 11" key="1">
    <citation type="journal article" date="2007" name="Proc. Natl. Acad. Sci. U.S.A.">
        <title>Parallel genomic evolution and metabolic interdependence in an ancient symbiosis.</title>
        <authorList>
            <person name="McCutcheon J.P."/>
            <person name="Moran N.A."/>
        </authorList>
    </citation>
    <scope>NUCLEOTIDE SEQUENCE [LARGE SCALE GENOMIC DNA]</scope>
    <source>
        <strain evidence="10 11">GWSS</strain>
    </source>
</reference>
<dbReference type="GO" id="GO:0046933">
    <property type="term" value="F:proton-transporting ATP synthase activity, rotational mechanism"/>
    <property type="evidence" value="ECO:0007669"/>
    <property type="project" value="InterPro"/>
</dbReference>
<comment type="similarity">
    <text evidence="3">Belongs to the ATPase gamma chain family.</text>
</comment>
<evidence type="ECO:0000256" key="5">
    <source>
        <dbReference type="ARBA" id="ARBA00022781"/>
    </source>
</evidence>
<proteinExistence type="inferred from homology"/>
<dbReference type="SUPFAM" id="SSF52943">
    <property type="entry name" value="ATP synthase (F1-ATPase), gamma subunit"/>
    <property type="match status" value="1"/>
</dbReference>
<evidence type="ECO:0000256" key="8">
    <source>
        <dbReference type="ARBA" id="ARBA00023196"/>
    </source>
</evidence>
<dbReference type="InterPro" id="IPR035968">
    <property type="entry name" value="ATP_synth_F1_ATPase_gsu"/>
</dbReference>
<dbReference type="Proteomes" id="UP000000781">
    <property type="component" value="Chromosome"/>
</dbReference>
<dbReference type="Pfam" id="PF00231">
    <property type="entry name" value="ATP-synt"/>
    <property type="match status" value="1"/>
</dbReference>
<dbReference type="Gene3D" id="1.10.287.80">
    <property type="entry name" value="ATP synthase, gamma subunit, helix hairpin domain"/>
    <property type="match status" value="1"/>
</dbReference>
<dbReference type="NCBIfam" id="TIGR01146">
    <property type="entry name" value="ATPsyn_F1gamma"/>
    <property type="match status" value="1"/>
</dbReference>
<dbReference type="PANTHER" id="PTHR11693:SF22">
    <property type="entry name" value="ATP SYNTHASE SUBUNIT GAMMA, MITOCHONDRIAL"/>
    <property type="match status" value="1"/>
</dbReference>